<dbReference type="AlphaFoldDB" id="A0A017RWK8"/>
<evidence type="ECO:0000313" key="3">
    <source>
        <dbReference type="Proteomes" id="UP000019681"/>
    </source>
</evidence>
<proteinExistence type="predicted"/>
<name>A0A017RWK8_9CLOT</name>
<keyword evidence="3" id="KW-1185">Reference proteome</keyword>
<dbReference type="Proteomes" id="UP000019681">
    <property type="component" value="Unassembled WGS sequence"/>
</dbReference>
<feature type="transmembrane region" description="Helical" evidence="1">
    <location>
        <begin position="12"/>
        <end position="32"/>
    </location>
</feature>
<reference evidence="2 3" key="1">
    <citation type="journal article" date="2014" name="Genome Announc.">
        <title>Draft Genome Sequence of Fervidicella metallireducens Strain AeBT, an Iron-Reducing Thermoanaerobe from the Great Artesian Basin.</title>
        <authorList>
            <person name="Patel B.K."/>
        </authorList>
    </citation>
    <scope>NUCLEOTIDE SEQUENCE [LARGE SCALE GENOMIC DNA]</scope>
    <source>
        <strain evidence="2 3">AeB</strain>
    </source>
</reference>
<keyword evidence="1" id="KW-0472">Membrane</keyword>
<gene>
    <name evidence="2" type="ORF">Q428_08435</name>
</gene>
<comment type="caution">
    <text evidence="2">The sequence shown here is derived from an EMBL/GenBank/DDBJ whole genome shotgun (WGS) entry which is preliminary data.</text>
</comment>
<accession>A0A017RWK8</accession>
<keyword evidence="1" id="KW-0812">Transmembrane</keyword>
<dbReference type="RefSeq" id="WP_035379878.1">
    <property type="nucleotide sequence ID" value="NZ_AZQP01000023.1"/>
</dbReference>
<dbReference type="OrthoDB" id="1953238at2"/>
<dbReference type="EMBL" id="AZQP01000023">
    <property type="protein sequence ID" value="EYE88325.1"/>
    <property type="molecule type" value="Genomic_DNA"/>
</dbReference>
<keyword evidence="1" id="KW-1133">Transmembrane helix</keyword>
<dbReference type="STRING" id="1403537.Q428_08435"/>
<evidence type="ECO:0000313" key="2">
    <source>
        <dbReference type="EMBL" id="EYE88325.1"/>
    </source>
</evidence>
<organism evidence="2 3">
    <name type="scientific">Fervidicella metallireducens AeB</name>
    <dbReference type="NCBI Taxonomy" id="1403537"/>
    <lineage>
        <taxon>Bacteria</taxon>
        <taxon>Bacillati</taxon>
        <taxon>Bacillota</taxon>
        <taxon>Clostridia</taxon>
        <taxon>Eubacteriales</taxon>
        <taxon>Clostridiaceae</taxon>
        <taxon>Fervidicella</taxon>
    </lineage>
</organism>
<evidence type="ECO:0000256" key="1">
    <source>
        <dbReference type="SAM" id="Phobius"/>
    </source>
</evidence>
<sequence>MEIRRLYKQEKIFLLKESFSAALIIMLFYLIISSISFKNSFEEALKNMDYKKLYSYIESPDFSENIFKSYMKHNFGENYEIVGKNNLKDEIVFNLQTDQGVKNISVNKIKGKYVWIFNDYIYNWHIKLPNNARLFINGEEFKNIDGEVLISKIPFATYDVDVEMKNCDKYHSRLMAGQDMEIKLNVSKEVVKKCEEIIKEYLKFKENAVNNRKLIEINCIDKNSGVYNEVAEEIKWLNQQDYKINKKFISLKTENAVIDSNGTIYIDVIEQWNSYLIADGNKSNNIETNKIRYIIETLNGFKIIQFKTIEDTVY</sequence>
<protein>
    <submittedName>
        <fullName evidence="2">Uncharacterized protein</fullName>
    </submittedName>
</protein>